<dbReference type="Proteomes" id="UP000003111">
    <property type="component" value="Unassembled WGS sequence"/>
</dbReference>
<protein>
    <recommendedName>
        <fullName evidence="3">DUF3263 domain-containing protein</fullName>
    </recommendedName>
</protein>
<evidence type="ECO:0000313" key="2">
    <source>
        <dbReference type="Proteomes" id="UP000003111"/>
    </source>
</evidence>
<dbReference type="STRING" id="585531.HMPREF0063_10030"/>
<name>E2S7M3_9ACTN</name>
<evidence type="ECO:0008006" key="3">
    <source>
        <dbReference type="Google" id="ProtNLM"/>
    </source>
</evidence>
<gene>
    <name evidence="1" type="ORF">HMPREF0063_10030</name>
</gene>
<organism evidence="1 2">
    <name type="scientific">Aeromicrobium marinum DSM 15272</name>
    <dbReference type="NCBI Taxonomy" id="585531"/>
    <lineage>
        <taxon>Bacteria</taxon>
        <taxon>Bacillati</taxon>
        <taxon>Actinomycetota</taxon>
        <taxon>Actinomycetes</taxon>
        <taxon>Propionibacteriales</taxon>
        <taxon>Nocardioidaceae</taxon>
        <taxon>Aeromicrobium</taxon>
    </lineage>
</organism>
<evidence type="ECO:0000313" key="1">
    <source>
        <dbReference type="EMBL" id="EFQ84689.1"/>
    </source>
</evidence>
<dbReference type="Pfam" id="PF11662">
    <property type="entry name" value="DUF3263"/>
    <property type="match status" value="1"/>
</dbReference>
<proteinExistence type="predicted"/>
<dbReference type="OrthoDB" id="3268863at2"/>
<comment type="caution">
    <text evidence="1">The sequence shown here is derived from an EMBL/GenBank/DDBJ whole genome shotgun (WGS) entry which is preliminary data.</text>
</comment>
<dbReference type="InterPro" id="IPR021678">
    <property type="entry name" value="DUF3263"/>
</dbReference>
<dbReference type="EMBL" id="ACLF03000001">
    <property type="protein sequence ID" value="EFQ84689.1"/>
    <property type="molecule type" value="Genomic_DNA"/>
</dbReference>
<dbReference type="HOGENOM" id="CLU_108860_3_0_11"/>
<reference evidence="1" key="1">
    <citation type="submission" date="2010-08" db="EMBL/GenBank/DDBJ databases">
        <authorList>
            <person name="Muzny D."/>
            <person name="Qin X."/>
            <person name="Buhay C."/>
            <person name="Dugan-Rocha S."/>
            <person name="Ding Y."/>
            <person name="Chen G."/>
            <person name="Hawes A."/>
            <person name="Holder M."/>
            <person name="Jhangiani S."/>
            <person name="Johnson A."/>
            <person name="Khan Z."/>
            <person name="Li Z."/>
            <person name="Liu W."/>
            <person name="Liu X."/>
            <person name="Perez L."/>
            <person name="Shen H."/>
            <person name="Wang Q."/>
            <person name="Watt J."/>
            <person name="Xi L."/>
            <person name="Xin Y."/>
            <person name="Zhou J."/>
            <person name="Deng J."/>
            <person name="Jiang H."/>
            <person name="Liu Y."/>
            <person name="Qu J."/>
            <person name="Song X.-Z."/>
            <person name="Zhang L."/>
            <person name="Villasana D."/>
            <person name="Johnson A."/>
            <person name="Liu J."/>
            <person name="Liyanage D."/>
            <person name="Lorensuhewa L."/>
            <person name="Robinson T."/>
            <person name="Song A."/>
            <person name="Song B.-B."/>
            <person name="Dinh H."/>
            <person name="Thornton R."/>
            <person name="Coyle M."/>
            <person name="Francisco L."/>
            <person name="Jackson L."/>
            <person name="Javaid M."/>
            <person name="Korchina V."/>
            <person name="Kovar C."/>
            <person name="Mata R."/>
            <person name="Mathew T."/>
            <person name="Ngo R."/>
            <person name="Nguyen L."/>
            <person name="Nguyen N."/>
            <person name="Okwuonu G."/>
            <person name="Ongeri F."/>
            <person name="Pham C."/>
            <person name="Simmons D."/>
            <person name="Wilczek-Boney K."/>
            <person name="Hale W."/>
            <person name="Jakkamsetti A."/>
            <person name="Pham P."/>
            <person name="Ruth R."/>
            <person name="San Lucas F."/>
            <person name="Warren J."/>
            <person name="Zhang J."/>
            <person name="Zhao Z."/>
            <person name="Zhou C."/>
            <person name="Zhu D."/>
            <person name="Lee S."/>
            <person name="Bess C."/>
            <person name="Blankenburg K."/>
            <person name="Forbes L."/>
            <person name="Fu Q."/>
            <person name="Gubbala S."/>
            <person name="Hirani K."/>
            <person name="Jayaseelan J.C."/>
            <person name="Lara F."/>
            <person name="Munidasa M."/>
            <person name="Palculict T."/>
            <person name="Patil S."/>
            <person name="Pu L.-L."/>
            <person name="Saada N."/>
            <person name="Tang L."/>
            <person name="Weissenberger G."/>
            <person name="Zhu Y."/>
            <person name="Hemphill L."/>
            <person name="Shang Y."/>
            <person name="Youmans B."/>
            <person name="Ayvaz T."/>
            <person name="Ross M."/>
            <person name="Santibanez J."/>
            <person name="Aqrawi P."/>
            <person name="Gross S."/>
            <person name="Joshi V."/>
            <person name="Fowler G."/>
            <person name="Nazareth L."/>
            <person name="Reid J."/>
            <person name="Worley K."/>
            <person name="Petrosino J."/>
            <person name="Highlander S."/>
            <person name="Gibbs R."/>
        </authorList>
    </citation>
    <scope>NUCLEOTIDE SEQUENCE [LARGE SCALE GENOMIC DNA]</scope>
    <source>
        <strain evidence="1">DSM 15272</strain>
    </source>
</reference>
<dbReference type="AlphaFoldDB" id="E2S7M3"/>
<dbReference type="RefSeq" id="WP_007076597.1">
    <property type="nucleotide sequence ID" value="NZ_CM001024.1"/>
</dbReference>
<keyword evidence="2" id="KW-1185">Reference proteome</keyword>
<sequence length="88" mass="10438">MAARRMMALTDDERAMLELERQWFAHRGSKEGRILERFGLSPTRYHQVLLRLIDREDALAHDPILVKRLRRLRTKRAASRTARRVGDE</sequence>
<accession>E2S7M3</accession>